<dbReference type="CDD" id="cd15831">
    <property type="entry name" value="BTAD"/>
    <property type="match status" value="1"/>
</dbReference>
<dbReference type="InterPro" id="IPR051677">
    <property type="entry name" value="AfsR-DnrI-RedD_regulator"/>
</dbReference>
<dbReference type="Proteomes" id="UP001180724">
    <property type="component" value="Unassembled WGS sequence"/>
</dbReference>
<dbReference type="InterPro" id="IPR005158">
    <property type="entry name" value="BTAD"/>
</dbReference>
<evidence type="ECO:0000259" key="8">
    <source>
        <dbReference type="PROSITE" id="PS51755"/>
    </source>
</evidence>
<feature type="region of interest" description="Disordered" evidence="7">
    <location>
        <begin position="265"/>
        <end position="294"/>
    </location>
</feature>
<evidence type="ECO:0000256" key="6">
    <source>
        <dbReference type="PROSITE-ProRule" id="PRU01091"/>
    </source>
</evidence>
<evidence type="ECO:0000256" key="2">
    <source>
        <dbReference type="ARBA" id="ARBA00023012"/>
    </source>
</evidence>
<evidence type="ECO:0000256" key="5">
    <source>
        <dbReference type="ARBA" id="ARBA00023163"/>
    </source>
</evidence>
<keyword evidence="2" id="KW-0902">Two-component regulatory system</keyword>
<dbReference type="InterPro" id="IPR011990">
    <property type="entry name" value="TPR-like_helical_dom_sf"/>
</dbReference>
<dbReference type="SUPFAM" id="SSF48452">
    <property type="entry name" value="TPR-like"/>
    <property type="match status" value="1"/>
</dbReference>
<dbReference type="InterPro" id="IPR036388">
    <property type="entry name" value="WH-like_DNA-bd_sf"/>
</dbReference>
<keyword evidence="5" id="KW-0804">Transcription</keyword>
<dbReference type="Gene3D" id="1.25.40.10">
    <property type="entry name" value="Tetratricopeptide repeat domain"/>
    <property type="match status" value="1"/>
</dbReference>
<feature type="domain" description="OmpR/PhoB-type" evidence="8">
    <location>
        <begin position="1"/>
        <end position="97"/>
    </location>
</feature>
<dbReference type="InterPro" id="IPR001867">
    <property type="entry name" value="OmpR/PhoB-type_DNA-bd"/>
</dbReference>
<dbReference type="SMART" id="SM01043">
    <property type="entry name" value="BTAD"/>
    <property type="match status" value="1"/>
</dbReference>
<dbReference type="Gene3D" id="1.10.10.10">
    <property type="entry name" value="Winged helix-like DNA-binding domain superfamily/Winged helix DNA-binding domain"/>
    <property type="match status" value="1"/>
</dbReference>
<dbReference type="EMBL" id="JAVRFH010000060">
    <property type="protein sequence ID" value="MDT0615403.1"/>
    <property type="molecule type" value="Genomic_DNA"/>
</dbReference>
<dbReference type="Gene3D" id="3.30.70.1230">
    <property type="entry name" value="Nucleotide cyclase"/>
    <property type="match status" value="1"/>
</dbReference>
<dbReference type="PANTHER" id="PTHR35807:SF1">
    <property type="entry name" value="TRANSCRIPTIONAL REGULATOR REDD"/>
    <property type="match status" value="1"/>
</dbReference>
<accession>A0ABU3B280</accession>
<keyword evidence="10" id="KW-1185">Reference proteome</keyword>
<evidence type="ECO:0000256" key="1">
    <source>
        <dbReference type="ARBA" id="ARBA00005820"/>
    </source>
</evidence>
<feature type="DNA-binding region" description="OmpR/PhoB-type" evidence="6">
    <location>
        <begin position="1"/>
        <end position="97"/>
    </location>
</feature>
<dbReference type="SUPFAM" id="SSF46894">
    <property type="entry name" value="C-terminal effector domain of the bipartite response regulators"/>
    <property type="match status" value="1"/>
</dbReference>
<evidence type="ECO:0000313" key="9">
    <source>
        <dbReference type="EMBL" id="MDT0615403.1"/>
    </source>
</evidence>
<name>A0ABU3B280_9ACTN</name>
<dbReference type="SUPFAM" id="SSF52540">
    <property type="entry name" value="P-loop containing nucleoside triphosphate hydrolases"/>
    <property type="match status" value="1"/>
</dbReference>
<dbReference type="InterPro" id="IPR016032">
    <property type="entry name" value="Sig_transdc_resp-reg_C-effctor"/>
</dbReference>
<dbReference type="InterPro" id="IPR027417">
    <property type="entry name" value="P-loop_NTPase"/>
</dbReference>
<organism evidence="9 10">
    <name type="scientific">Streptomyces lancefieldiae</name>
    <dbReference type="NCBI Taxonomy" id="3075520"/>
    <lineage>
        <taxon>Bacteria</taxon>
        <taxon>Bacillati</taxon>
        <taxon>Actinomycetota</taxon>
        <taxon>Actinomycetes</taxon>
        <taxon>Kitasatosporales</taxon>
        <taxon>Streptomycetaceae</taxon>
        <taxon>Streptomyces</taxon>
    </lineage>
</organism>
<dbReference type="SUPFAM" id="SSF55073">
    <property type="entry name" value="Nucleotide cyclase"/>
    <property type="match status" value="1"/>
</dbReference>
<reference evidence="9" key="1">
    <citation type="submission" date="2024-05" db="EMBL/GenBank/DDBJ databases">
        <title>30 novel species of actinomycetes from the DSMZ collection.</title>
        <authorList>
            <person name="Nouioui I."/>
        </authorList>
    </citation>
    <scope>NUCLEOTIDE SEQUENCE</scope>
    <source>
        <strain evidence="9">DSM 40712</strain>
    </source>
</reference>
<dbReference type="RefSeq" id="WP_311582592.1">
    <property type="nucleotide sequence ID" value="NZ_JAVRFH010000060.1"/>
</dbReference>
<sequence length="792" mass="85060">MRFHVLGPLEVTDQGEAVPIQGIKQRAVLGFLLLSANRAVATSALMDALWPGGEAPNTARKILHNAIWGLRSALGSGQPEGDGPALITRPPGYVLQLDQDAVDLHRFQRLAEEGRSYLAEGSAQRAAAVLRKAVGLWRGAVLADLVEAGFAWPELAGLESTRVDVLEDYFDAELSLGRHHAVLRDIEAAAEAGLLRERLCGQRMLALYRCGRHTDALGAYNRMRRQLVEQLGLEPGRKLQWLQQAILRHDDSLLVPEAVRETIVAGERSARQPRTAEERSRTSAGAAEAGASRVLEHPETVRAPYLPTQRANVAPASAVASVSVPSVRAGVVRQDCSVVMVQAAVDERRADPEVTRAERSLAETLRRTAGYFDGTVAAPAGPALLAVFTGPDAAKRAVSTALAMLEPRVRGMSARAVVVTGEARLFQLDRGPEVAPMVAGPVLDTCRAVMAHTAPGTVRACERTREQTSGSAGVSYAAAGRPAAGWRARSVRWRSLAHPSIPIVDRDYELEVLYTLLGRARHRSVAQLVTVLGDAGVGKTRMVLEFERRAVARWDDVELVVSGPDGADRPLGLLRNLLLALCHAPVGTDPATSADLVRQVTHGCIADRTEAARVGDRVTELITAGEQGPPPHRQEALLAAGCRLLNAAALDHPLVVFVDDGHELDDAELDFLEQFVAGAPSPLMLIMAARPELLPRRPSWGSGRTQGATLTLPRPTDATVDRLSDILLARMKQGRLELPTPVMSEMLDSDAPHARRRALVRTLMCLDTTLTGRLVTRGTLPDLSTASSATGA</sequence>
<evidence type="ECO:0000256" key="3">
    <source>
        <dbReference type="ARBA" id="ARBA00023015"/>
    </source>
</evidence>
<evidence type="ECO:0000256" key="4">
    <source>
        <dbReference type="ARBA" id="ARBA00023125"/>
    </source>
</evidence>
<dbReference type="SMART" id="SM00862">
    <property type="entry name" value="Trans_reg_C"/>
    <property type="match status" value="1"/>
</dbReference>
<dbReference type="InterPro" id="IPR041664">
    <property type="entry name" value="AAA_16"/>
</dbReference>
<gene>
    <name evidence="9" type="ORF">RM812_35205</name>
</gene>
<dbReference type="Pfam" id="PF13191">
    <property type="entry name" value="AAA_16"/>
    <property type="match status" value="1"/>
</dbReference>
<protein>
    <submittedName>
        <fullName evidence="9">BTAD domain-containing putative transcriptional regulator</fullName>
    </submittedName>
</protein>
<evidence type="ECO:0000256" key="7">
    <source>
        <dbReference type="SAM" id="MobiDB-lite"/>
    </source>
</evidence>
<feature type="compositionally biased region" description="Basic and acidic residues" evidence="7">
    <location>
        <begin position="268"/>
        <end position="281"/>
    </location>
</feature>
<dbReference type="PROSITE" id="PS51755">
    <property type="entry name" value="OMPR_PHOB"/>
    <property type="match status" value="1"/>
</dbReference>
<proteinExistence type="inferred from homology"/>
<dbReference type="Pfam" id="PF03704">
    <property type="entry name" value="BTAD"/>
    <property type="match status" value="1"/>
</dbReference>
<dbReference type="InterPro" id="IPR029787">
    <property type="entry name" value="Nucleotide_cyclase"/>
</dbReference>
<keyword evidence="3" id="KW-0805">Transcription regulation</keyword>
<comment type="similarity">
    <text evidence="1">Belongs to the AfsR/DnrI/RedD regulatory family.</text>
</comment>
<comment type="caution">
    <text evidence="9">The sequence shown here is derived from an EMBL/GenBank/DDBJ whole genome shotgun (WGS) entry which is preliminary data.</text>
</comment>
<keyword evidence="4 6" id="KW-0238">DNA-binding</keyword>
<dbReference type="PANTHER" id="PTHR35807">
    <property type="entry name" value="TRANSCRIPTIONAL REGULATOR REDD-RELATED"/>
    <property type="match status" value="1"/>
</dbReference>
<evidence type="ECO:0000313" key="10">
    <source>
        <dbReference type="Proteomes" id="UP001180724"/>
    </source>
</evidence>